<evidence type="ECO:0000313" key="2">
    <source>
        <dbReference type="EMBL" id="CUF82291.1"/>
    </source>
</evidence>
<feature type="compositionally biased region" description="Gly residues" evidence="1">
    <location>
        <begin position="200"/>
        <end position="212"/>
    </location>
</feature>
<feature type="compositionally biased region" description="Low complexity" evidence="1">
    <location>
        <begin position="180"/>
        <end position="199"/>
    </location>
</feature>
<sequence length="406" mass="42707">MKPPRSGPSFSSPQSTAHPQQQTQQQQQKIPSPWFRAALRYALDRAMSHSSHSDGRLLWCSVFHTLQETHDARYGRRSSSQRRSMMMRRKSSVSVPAAAGRKTEGVGCTPPLGKIRGARIVDGRLVDGEDDIEELIETVSEVSSGALDLDDDDGEEDVVLAPLSLSYVLHRRAVLTNTAATTSSPTTTSKGWGASRGNIGNRGSGSGGGRGTGVSQYNIDGGYNHQQHGIVNISSVQADVALALGTLVTDTISISCVKKSTPTRILHALHRASEQQRQQSALMSSTTADGGGGRGLTKKQSIIKLRGRSQSGAADTAAIGGLEAYNQASVSFTESESSAAATAAAPEPAATTGVATTKPPPLVGRDDATDPAAFPKLQPWKLQQPSVSSDNPLASRSVTTPTTTSP</sequence>
<feature type="compositionally biased region" description="Polar residues" evidence="1">
    <location>
        <begin position="8"/>
        <end position="19"/>
    </location>
</feature>
<organism evidence="2 3">
    <name type="scientific">Bodo saltans</name>
    <name type="common">Flagellated protozoan</name>
    <dbReference type="NCBI Taxonomy" id="75058"/>
    <lineage>
        <taxon>Eukaryota</taxon>
        <taxon>Discoba</taxon>
        <taxon>Euglenozoa</taxon>
        <taxon>Kinetoplastea</taxon>
        <taxon>Metakinetoplastina</taxon>
        <taxon>Eubodonida</taxon>
        <taxon>Bodonidae</taxon>
        <taxon>Bodo</taxon>
    </lineage>
</organism>
<gene>
    <name evidence="2" type="ORF">BSAL_66020</name>
</gene>
<dbReference type="Proteomes" id="UP000051952">
    <property type="component" value="Unassembled WGS sequence"/>
</dbReference>
<feature type="region of interest" description="Disordered" evidence="1">
    <location>
        <begin position="73"/>
        <end position="110"/>
    </location>
</feature>
<proteinExistence type="predicted"/>
<protein>
    <submittedName>
        <fullName evidence="2">Uncharacterized protein</fullName>
    </submittedName>
</protein>
<feature type="compositionally biased region" description="Low complexity" evidence="1">
    <location>
        <begin position="339"/>
        <end position="357"/>
    </location>
</feature>
<feature type="region of interest" description="Disordered" evidence="1">
    <location>
        <begin position="1"/>
        <end position="31"/>
    </location>
</feature>
<feature type="non-terminal residue" evidence="2">
    <location>
        <position position="406"/>
    </location>
</feature>
<keyword evidence="3" id="KW-1185">Reference proteome</keyword>
<feature type="compositionally biased region" description="Basic residues" evidence="1">
    <location>
        <begin position="75"/>
        <end position="91"/>
    </location>
</feature>
<feature type="region of interest" description="Disordered" evidence="1">
    <location>
        <begin position="275"/>
        <end position="297"/>
    </location>
</feature>
<dbReference type="AlphaFoldDB" id="A0A0S4ITA8"/>
<dbReference type="VEuPathDB" id="TriTrypDB:BSAL_66020"/>
<feature type="compositionally biased region" description="Polar residues" evidence="1">
    <location>
        <begin position="381"/>
        <end position="398"/>
    </location>
</feature>
<feature type="region of interest" description="Disordered" evidence="1">
    <location>
        <begin position="339"/>
        <end position="406"/>
    </location>
</feature>
<feature type="compositionally biased region" description="Polar residues" evidence="1">
    <location>
        <begin position="275"/>
        <end position="288"/>
    </location>
</feature>
<evidence type="ECO:0000313" key="3">
    <source>
        <dbReference type="Proteomes" id="UP000051952"/>
    </source>
</evidence>
<reference evidence="3" key="1">
    <citation type="submission" date="2015-09" db="EMBL/GenBank/DDBJ databases">
        <authorList>
            <consortium name="Pathogen Informatics"/>
        </authorList>
    </citation>
    <scope>NUCLEOTIDE SEQUENCE [LARGE SCALE GENOMIC DNA]</scope>
    <source>
        <strain evidence="3">Lake Konstanz</strain>
    </source>
</reference>
<evidence type="ECO:0000256" key="1">
    <source>
        <dbReference type="SAM" id="MobiDB-lite"/>
    </source>
</evidence>
<feature type="region of interest" description="Disordered" evidence="1">
    <location>
        <begin position="180"/>
        <end position="212"/>
    </location>
</feature>
<accession>A0A0S4ITA8</accession>
<dbReference type="EMBL" id="CYKH01000417">
    <property type="protein sequence ID" value="CUF82291.1"/>
    <property type="molecule type" value="Genomic_DNA"/>
</dbReference>
<name>A0A0S4ITA8_BODSA</name>